<evidence type="ECO:0000259" key="2">
    <source>
        <dbReference type="Pfam" id="PF02771"/>
    </source>
</evidence>
<dbReference type="RefSeq" id="WP_164220508.1">
    <property type="nucleotide sequence ID" value="NZ_JAAGMK010000645.1"/>
</dbReference>
<dbReference type="EMBL" id="JAAGMS010000015">
    <property type="protein sequence ID" value="NEB96702.1"/>
    <property type="molecule type" value="Genomic_DNA"/>
</dbReference>
<dbReference type="InterPro" id="IPR036250">
    <property type="entry name" value="AcylCo_DH-like_C"/>
</dbReference>
<proteinExistence type="predicted"/>
<dbReference type="SUPFAM" id="SSF47203">
    <property type="entry name" value="Acyl-CoA dehydrogenase C-terminal domain-like"/>
    <property type="match status" value="1"/>
</dbReference>
<dbReference type="EMBL" id="JAAGMK010000645">
    <property type="protein sequence ID" value="NEB86887.1"/>
    <property type="molecule type" value="Genomic_DNA"/>
</dbReference>
<evidence type="ECO:0000313" key="5">
    <source>
        <dbReference type="EMBL" id="NEB96702.1"/>
    </source>
</evidence>
<reference evidence="4 6" key="1">
    <citation type="submission" date="2020-01" db="EMBL/GenBank/DDBJ databases">
        <title>Insect and environment-associated Actinomycetes.</title>
        <authorList>
            <person name="Currrie C."/>
            <person name="Chevrette M."/>
            <person name="Carlson C."/>
            <person name="Stubbendieck R."/>
            <person name="Wendt-Pienkowski E."/>
        </authorList>
    </citation>
    <scope>NUCLEOTIDE SEQUENCE</scope>
    <source>
        <strain evidence="4">SID505</strain>
        <strain evidence="5 6">SID7903</strain>
    </source>
</reference>
<organism evidence="4">
    <name type="scientific">Streptomyces anulatus</name>
    <name type="common">Streptomyces chrysomallus</name>
    <dbReference type="NCBI Taxonomy" id="1892"/>
    <lineage>
        <taxon>Bacteria</taxon>
        <taxon>Bacillati</taxon>
        <taxon>Actinomycetota</taxon>
        <taxon>Actinomycetes</taxon>
        <taxon>Kitasatosporales</taxon>
        <taxon>Streptomycetaceae</taxon>
        <taxon>Streptomyces</taxon>
    </lineage>
</organism>
<gene>
    <name evidence="4" type="ORF">G3I43_22310</name>
    <name evidence="5" type="ORF">G3I58_01545</name>
</gene>
<protein>
    <submittedName>
        <fullName evidence="4">Acyl-CoA/acyl-ACP dehydrogenase</fullName>
    </submittedName>
</protein>
<dbReference type="GO" id="GO:0050660">
    <property type="term" value="F:flavin adenine dinucleotide binding"/>
    <property type="evidence" value="ECO:0007669"/>
    <property type="project" value="InterPro"/>
</dbReference>
<dbReference type="Pfam" id="PF08028">
    <property type="entry name" value="Acyl-CoA_dh_2"/>
    <property type="match status" value="1"/>
</dbReference>
<comment type="caution">
    <text evidence="4">The sequence shown here is derived from an EMBL/GenBank/DDBJ whole genome shotgun (WGS) entry which is preliminary data.</text>
</comment>
<evidence type="ECO:0000256" key="1">
    <source>
        <dbReference type="ARBA" id="ARBA00023002"/>
    </source>
</evidence>
<dbReference type="InterPro" id="IPR013786">
    <property type="entry name" value="AcylCoA_DH/ox_N"/>
</dbReference>
<evidence type="ECO:0000313" key="6">
    <source>
        <dbReference type="Proteomes" id="UP000470951"/>
    </source>
</evidence>
<dbReference type="GO" id="GO:0003995">
    <property type="term" value="F:acyl-CoA dehydrogenase activity"/>
    <property type="evidence" value="ECO:0007669"/>
    <property type="project" value="TreeGrafter"/>
</dbReference>
<dbReference type="PIRSF" id="PIRSF016578">
    <property type="entry name" value="HsaA"/>
    <property type="match status" value="1"/>
</dbReference>
<sequence>MTEAVATATELVPVLARHAARVDDEAAFPRESVEALREAGLFGLLVPTEHGGMGGDLGDLVDVAVLLAGGCLSTAMIWAMHCQQVDAVARHAGERLRGELLPRIAQEGYYLASVTTEPSKGGHLLTASSAIQVEDEDLVVRRSAPIVTGGEHADGFLITMRAGPDAPPNRLSLIHLDRSRTDAKVVRGWNPMGMRATRSVGMELAGTAAGHQVIGEPGGFREIAVDSMIPAGHLAWASCWLGAARGGLDGLVSLIRSRKQPHNIAIDSDVVRHRLARARIDLELSGTYLLRIRDEVLRRRRTGTTLDERSFQTRLDTLKVVCSELTLSAVDRLVQLGGAMNGYQRDAPVPLERHFRDLRSASLNYSNDRLLGAIGTHVLLEGAGRLFLPVDDL</sequence>
<feature type="domain" description="Acyl-CoA dehydrogenase C-terminal" evidence="3">
    <location>
        <begin position="236"/>
        <end position="361"/>
    </location>
</feature>
<keyword evidence="1" id="KW-0560">Oxidoreductase</keyword>
<dbReference type="SUPFAM" id="SSF56645">
    <property type="entry name" value="Acyl-CoA dehydrogenase NM domain-like"/>
    <property type="match status" value="1"/>
</dbReference>
<dbReference type="InterPro" id="IPR013107">
    <property type="entry name" value="Acyl-CoA_DH_C"/>
</dbReference>
<name>A0A6G3SV32_STRAQ</name>
<dbReference type="Gene3D" id="2.40.110.10">
    <property type="entry name" value="Butyryl-CoA Dehydrogenase, subunit A, domain 2"/>
    <property type="match status" value="1"/>
</dbReference>
<dbReference type="Gene3D" id="1.20.140.10">
    <property type="entry name" value="Butyryl-CoA Dehydrogenase, subunit A, domain 3"/>
    <property type="match status" value="1"/>
</dbReference>
<dbReference type="InterPro" id="IPR046373">
    <property type="entry name" value="Acyl-CoA_Oxase/DH_mid-dom_sf"/>
</dbReference>
<feature type="domain" description="Acyl-CoA dehydrogenase/oxidase N-terminal" evidence="2">
    <location>
        <begin position="15"/>
        <end position="106"/>
    </location>
</feature>
<evidence type="ECO:0000259" key="3">
    <source>
        <dbReference type="Pfam" id="PF08028"/>
    </source>
</evidence>
<dbReference type="AlphaFoldDB" id="A0A6G3SV32"/>
<dbReference type="PANTHER" id="PTHR43884">
    <property type="entry name" value="ACYL-COA DEHYDROGENASE"/>
    <property type="match status" value="1"/>
</dbReference>
<dbReference type="Gene3D" id="1.10.540.10">
    <property type="entry name" value="Acyl-CoA dehydrogenase/oxidase, N-terminal domain"/>
    <property type="match status" value="1"/>
</dbReference>
<dbReference type="Pfam" id="PF02771">
    <property type="entry name" value="Acyl-CoA_dh_N"/>
    <property type="match status" value="1"/>
</dbReference>
<evidence type="ECO:0000313" key="4">
    <source>
        <dbReference type="EMBL" id="NEB86887.1"/>
    </source>
</evidence>
<dbReference type="PANTHER" id="PTHR43884:SF12">
    <property type="entry name" value="ISOVALERYL-COA DEHYDROGENASE, MITOCHONDRIAL-RELATED"/>
    <property type="match status" value="1"/>
</dbReference>
<dbReference type="InterPro" id="IPR009100">
    <property type="entry name" value="AcylCoA_DH/oxidase_NM_dom_sf"/>
</dbReference>
<dbReference type="InterPro" id="IPR037069">
    <property type="entry name" value="AcylCoA_DH/ox_N_sf"/>
</dbReference>
<accession>A0A6G3SV32</accession>
<dbReference type="Proteomes" id="UP000470951">
    <property type="component" value="Unassembled WGS sequence"/>
</dbReference>